<dbReference type="PROSITE" id="PS50850">
    <property type="entry name" value="MFS"/>
    <property type="match status" value="1"/>
</dbReference>
<feature type="compositionally biased region" description="Polar residues" evidence="5">
    <location>
        <begin position="213"/>
        <end position="232"/>
    </location>
</feature>
<dbReference type="STRING" id="13706.A0A1X2HE86"/>
<organism evidence="8 9">
    <name type="scientific">Syncephalastrum racemosum</name>
    <name type="common">Filamentous fungus</name>
    <dbReference type="NCBI Taxonomy" id="13706"/>
    <lineage>
        <taxon>Eukaryota</taxon>
        <taxon>Fungi</taxon>
        <taxon>Fungi incertae sedis</taxon>
        <taxon>Mucoromycota</taxon>
        <taxon>Mucoromycotina</taxon>
        <taxon>Mucoromycetes</taxon>
        <taxon>Mucorales</taxon>
        <taxon>Syncephalastraceae</taxon>
        <taxon>Syncephalastrum</taxon>
    </lineage>
</organism>
<dbReference type="InterPro" id="IPR036259">
    <property type="entry name" value="MFS_trans_sf"/>
</dbReference>
<sequence>MVGLCACSSGFSSTIYFPGIPLITADLNAPSMATTLTAALFILFMGIAPVFWASASDFYSIRRWLFIFSMLIFAVASLGSAVMTNIWGLVVLRCVQAMGASCGQSVGAGVIADCYPVEKRGAAFSKYFFGVFFGPLLGPVIGGFLIMSKETWRATFWFCFAFGCAVALSLFFAFPETYRQNEKFDGPAQITSPKTALEDIKTTDDSGTAIDTPINNSEIGSTHNEKSATTVETTTKPAAADPATKKRSINPIGPFLLLRFPFVLMSSIVSGVAFGSMFAVETIIPTLYEEHYGFTSWKTGLSFLGAGVGNLCGAVINNAISDRLLMRARAKRGGRVKVEDRLAINLWPCGIVIIPFGLLLFGWSIEKGLTVWAPIVGFGIQNFGMNQFMTATSAYLVDAVPGQGASATAAANLVRMVLACVLTLVANPMVAAIGPGYTTVLLAALTWAAVIVLFFLKVYGQRLRRWSGFEHPDEVKKPEPEEAA</sequence>
<protein>
    <submittedName>
        <fullName evidence="8">Major facilitator superfamily domain-containing protein</fullName>
    </submittedName>
</protein>
<evidence type="ECO:0000259" key="7">
    <source>
        <dbReference type="PROSITE" id="PS50850"/>
    </source>
</evidence>
<feature type="transmembrane region" description="Helical" evidence="6">
    <location>
        <begin position="342"/>
        <end position="365"/>
    </location>
</feature>
<dbReference type="EMBL" id="MCGN01000004">
    <property type="protein sequence ID" value="ORY97228.1"/>
    <property type="molecule type" value="Genomic_DNA"/>
</dbReference>
<feature type="compositionally biased region" description="Low complexity" evidence="5">
    <location>
        <begin position="233"/>
        <end position="242"/>
    </location>
</feature>
<keyword evidence="9" id="KW-1185">Reference proteome</keyword>
<dbReference type="PANTHER" id="PTHR23502:SF64">
    <property type="entry name" value="TRANSPORTER, PUTATIVE (AFU_ORTHOLOGUE AFUA_3G11760)-RELATED"/>
    <property type="match status" value="1"/>
</dbReference>
<proteinExistence type="predicted"/>
<feature type="transmembrane region" description="Helical" evidence="6">
    <location>
        <begin position="127"/>
        <end position="148"/>
    </location>
</feature>
<dbReference type="InterPro" id="IPR020846">
    <property type="entry name" value="MFS_dom"/>
</dbReference>
<feature type="transmembrane region" description="Helical" evidence="6">
    <location>
        <begin position="154"/>
        <end position="174"/>
    </location>
</feature>
<keyword evidence="2 6" id="KW-0812">Transmembrane</keyword>
<evidence type="ECO:0000256" key="2">
    <source>
        <dbReference type="ARBA" id="ARBA00022692"/>
    </source>
</evidence>
<feature type="transmembrane region" description="Helical" evidence="6">
    <location>
        <begin position="32"/>
        <end position="52"/>
    </location>
</feature>
<evidence type="ECO:0000256" key="4">
    <source>
        <dbReference type="ARBA" id="ARBA00023136"/>
    </source>
</evidence>
<dbReference type="SUPFAM" id="SSF103473">
    <property type="entry name" value="MFS general substrate transporter"/>
    <property type="match status" value="1"/>
</dbReference>
<dbReference type="InterPro" id="IPR011701">
    <property type="entry name" value="MFS"/>
</dbReference>
<feature type="transmembrane region" description="Helical" evidence="6">
    <location>
        <begin position="371"/>
        <end position="397"/>
    </location>
</feature>
<dbReference type="OMA" id="GQAVCED"/>
<evidence type="ECO:0000256" key="3">
    <source>
        <dbReference type="ARBA" id="ARBA00022989"/>
    </source>
</evidence>
<feature type="transmembrane region" description="Helical" evidence="6">
    <location>
        <begin position="300"/>
        <end position="321"/>
    </location>
</feature>
<feature type="transmembrane region" description="Helical" evidence="6">
    <location>
        <begin position="409"/>
        <end position="430"/>
    </location>
</feature>
<keyword evidence="4 6" id="KW-0472">Membrane</keyword>
<dbReference type="Proteomes" id="UP000242180">
    <property type="component" value="Unassembled WGS sequence"/>
</dbReference>
<feature type="transmembrane region" description="Helical" evidence="6">
    <location>
        <begin position="64"/>
        <end position="89"/>
    </location>
</feature>
<keyword evidence="3 6" id="KW-1133">Transmembrane helix</keyword>
<feature type="transmembrane region" description="Helical" evidence="6">
    <location>
        <begin position="436"/>
        <end position="456"/>
    </location>
</feature>
<evidence type="ECO:0000256" key="5">
    <source>
        <dbReference type="SAM" id="MobiDB-lite"/>
    </source>
</evidence>
<dbReference type="GO" id="GO:0022857">
    <property type="term" value="F:transmembrane transporter activity"/>
    <property type="evidence" value="ECO:0007669"/>
    <property type="project" value="InterPro"/>
</dbReference>
<name>A0A1X2HE86_SYNRA</name>
<evidence type="ECO:0000256" key="1">
    <source>
        <dbReference type="ARBA" id="ARBA00004141"/>
    </source>
</evidence>
<dbReference type="PANTHER" id="PTHR23502">
    <property type="entry name" value="MAJOR FACILITATOR SUPERFAMILY"/>
    <property type="match status" value="1"/>
</dbReference>
<accession>A0A1X2HE86</accession>
<evidence type="ECO:0000313" key="9">
    <source>
        <dbReference type="Proteomes" id="UP000242180"/>
    </source>
</evidence>
<dbReference type="Gene3D" id="1.20.1250.20">
    <property type="entry name" value="MFS general substrate transporter like domains"/>
    <property type="match status" value="1"/>
</dbReference>
<dbReference type="InParanoid" id="A0A1X2HE86"/>
<dbReference type="AlphaFoldDB" id="A0A1X2HE86"/>
<evidence type="ECO:0000256" key="6">
    <source>
        <dbReference type="SAM" id="Phobius"/>
    </source>
</evidence>
<dbReference type="Gene3D" id="1.20.1720.10">
    <property type="entry name" value="Multidrug resistance protein D"/>
    <property type="match status" value="1"/>
</dbReference>
<feature type="region of interest" description="Disordered" evidence="5">
    <location>
        <begin position="211"/>
        <end position="244"/>
    </location>
</feature>
<dbReference type="OrthoDB" id="3936150at2759"/>
<evidence type="ECO:0000313" key="8">
    <source>
        <dbReference type="EMBL" id="ORY97228.1"/>
    </source>
</evidence>
<reference evidence="8 9" key="1">
    <citation type="submission" date="2016-07" db="EMBL/GenBank/DDBJ databases">
        <title>Pervasive Adenine N6-methylation of Active Genes in Fungi.</title>
        <authorList>
            <consortium name="DOE Joint Genome Institute"/>
            <person name="Mondo S.J."/>
            <person name="Dannebaum R.O."/>
            <person name="Kuo R.C."/>
            <person name="Labutti K."/>
            <person name="Haridas S."/>
            <person name="Kuo A."/>
            <person name="Salamov A."/>
            <person name="Ahrendt S.R."/>
            <person name="Lipzen A."/>
            <person name="Sullivan W."/>
            <person name="Andreopoulos W.B."/>
            <person name="Clum A."/>
            <person name="Lindquist E."/>
            <person name="Daum C."/>
            <person name="Ramamoorthy G.K."/>
            <person name="Gryganskyi A."/>
            <person name="Culley D."/>
            <person name="Magnuson J.K."/>
            <person name="James T.Y."/>
            <person name="O'Malley M.A."/>
            <person name="Stajich J.E."/>
            <person name="Spatafora J.W."/>
            <person name="Visel A."/>
            <person name="Grigoriev I.V."/>
        </authorList>
    </citation>
    <scope>NUCLEOTIDE SEQUENCE [LARGE SCALE GENOMIC DNA]</scope>
    <source>
        <strain evidence="8 9">NRRL 2496</strain>
    </source>
</reference>
<feature type="transmembrane region" description="Helical" evidence="6">
    <location>
        <begin position="256"/>
        <end position="280"/>
    </location>
</feature>
<comment type="caution">
    <text evidence="8">The sequence shown here is derived from an EMBL/GenBank/DDBJ whole genome shotgun (WGS) entry which is preliminary data.</text>
</comment>
<gene>
    <name evidence="8" type="ORF">BCR43DRAFT_437997</name>
</gene>
<dbReference type="Pfam" id="PF07690">
    <property type="entry name" value="MFS_1"/>
    <property type="match status" value="1"/>
</dbReference>
<feature type="domain" description="Major facilitator superfamily (MFS) profile" evidence="7">
    <location>
        <begin position="1"/>
        <end position="461"/>
    </location>
</feature>
<dbReference type="GO" id="GO:0005886">
    <property type="term" value="C:plasma membrane"/>
    <property type="evidence" value="ECO:0007669"/>
    <property type="project" value="TreeGrafter"/>
</dbReference>
<comment type="subcellular location">
    <subcellularLocation>
        <location evidence="1">Membrane</location>
        <topology evidence="1">Multi-pass membrane protein</topology>
    </subcellularLocation>
</comment>